<reference evidence="4" key="1">
    <citation type="journal article" date="2019" name="Int. J. Syst. Evol. Microbiol.">
        <title>The Global Catalogue of Microorganisms (GCM) 10K type strain sequencing project: providing services to taxonomists for standard genome sequencing and annotation.</title>
        <authorList>
            <consortium name="The Broad Institute Genomics Platform"/>
            <consortium name="The Broad Institute Genome Sequencing Center for Infectious Disease"/>
            <person name="Wu L."/>
            <person name="Ma J."/>
        </authorList>
    </citation>
    <scope>NUCLEOTIDE SEQUENCE [LARGE SCALE GENOMIC DNA]</scope>
    <source>
        <strain evidence="4">JCM 18123</strain>
    </source>
</reference>
<accession>A0ABP9G8S2</accession>
<sequence>MNSSRWSRWTTIAAVFLLAGIAAVVSYSHMYELAQHHGEPAWRAALFPLSVDGMIVASSMALLADARHGRRGGLLPWTLLILGSVASLAANIAVTDPTVWSRVIHAWPSFALMGAYELLMREFRIDARGVRTANADDEQTVRTAEGERADPEAPTQAEEDPAAACNVEDRPRLHVVEAADRPGATVATEIASPEDAAPPIQVEAWRWALENRRKDGSLPTGREIAAHFDHKDRWGRLIKQWGQQGRFDQGVGTSSASFSSHAA</sequence>
<dbReference type="Proteomes" id="UP001499993">
    <property type="component" value="Unassembled WGS sequence"/>
</dbReference>
<feature type="transmembrane region" description="Helical" evidence="2">
    <location>
        <begin position="42"/>
        <end position="62"/>
    </location>
</feature>
<dbReference type="EMBL" id="BAABIK010000003">
    <property type="protein sequence ID" value="GAA4931086.1"/>
    <property type="molecule type" value="Genomic_DNA"/>
</dbReference>
<keyword evidence="4" id="KW-1185">Reference proteome</keyword>
<feature type="transmembrane region" description="Helical" evidence="2">
    <location>
        <begin position="74"/>
        <end position="93"/>
    </location>
</feature>
<evidence type="ECO:0000256" key="2">
    <source>
        <dbReference type="SAM" id="Phobius"/>
    </source>
</evidence>
<proteinExistence type="predicted"/>
<feature type="transmembrane region" description="Helical" evidence="2">
    <location>
        <begin position="99"/>
        <end position="119"/>
    </location>
</feature>
<keyword evidence="2" id="KW-1133">Transmembrane helix</keyword>
<dbReference type="InterPro" id="IPR021235">
    <property type="entry name" value="DUF2637"/>
</dbReference>
<feature type="region of interest" description="Disordered" evidence="1">
    <location>
        <begin position="134"/>
        <end position="163"/>
    </location>
</feature>
<evidence type="ECO:0008006" key="5">
    <source>
        <dbReference type="Google" id="ProtNLM"/>
    </source>
</evidence>
<keyword evidence="2" id="KW-0472">Membrane</keyword>
<dbReference type="RefSeq" id="WP_345555565.1">
    <property type="nucleotide sequence ID" value="NZ_BAABIK010000003.1"/>
</dbReference>
<organism evidence="3 4">
    <name type="scientific">Streptomonospora halophila</name>
    <dbReference type="NCBI Taxonomy" id="427369"/>
    <lineage>
        <taxon>Bacteria</taxon>
        <taxon>Bacillati</taxon>
        <taxon>Actinomycetota</taxon>
        <taxon>Actinomycetes</taxon>
        <taxon>Streptosporangiales</taxon>
        <taxon>Nocardiopsidaceae</taxon>
        <taxon>Streptomonospora</taxon>
    </lineage>
</organism>
<protein>
    <recommendedName>
        <fullName evidence="5">DUF2637 domain-containing protein</fullName>
    </recommendedName>
</protein>
<evidence type="ECO:0000313" key="4">
    <source>
        <dbReference type="Proteomes" id="UP001499993"/>
    </source>
</evidence>
<comment type="caution">
    <text evidence="3">The sequence shown here is derived from an EMBL/GenBank/DDBJ whole genome shotgun (WGS) entry which is preliminary data.</text>
</comment>
<evidence type="ECO:0000313" key="3">
    <source>
        <dbReference type="EMBL" id="GAA4931086.1"/>
    </source>
</evidence>
<evidence type="ECO:0000256" key="1">
    <source>
        <dbReference type="SAM" id="MobiDB-lite"/>
    </source>
</evidence>
<name>A0ABP9G8S2_9ACTN</name>
<gene>
    <name evidence="3" type="ORF">GCM10023224_08700</name>
</gene>
<dbReference type="Pfam" id="PF10935">
    <property type="entry name" value="DUF2637"/>
    <property type="match status" value="1"/>
</dbReference>
<keyword evidence="2" id="KW-0812">Transmembrane</keyword>